<dbReference type="PANTHER" id="PTHR37461">
    <property type="entry name" value="ANTI-SIGMA-K FACTOR RSKA"/>
    <property type="match status" value="1"/>
</dbReference>
<dbReference type="GO" id="GO:0006417">
    <property type="term" value="P:regulation of translation"/>
    <property type="evidence" value="ECO:0007669"/>
    <property type="project" value="TreeGrafter"/>
</dbReference>
<dbReference type="InterPro" id="IPR018764">
    <property type="entry name" value="RskA_C"/>
</dbReference>
<dbReference type="RefSeq" id="WP_369060751.1">
    <property type="nucleotide sequence ID" value="NZ_CP158375.1"/>
</dbReference>
<dbReference type="InterPro" id="IPR051474">
    <property type="entry name" value="Anti-sigma-K/W_factor"/>
</dbReference>
<accession>A0AB39KVP9</accession>
<evidence type="ECO:0000259" key="2">
    <source>
        <dbReference type="Pfam" id="PF10099"/>
    </source>
</evidence>
<protein>
    <submittedName>
        <fullName evidence="3">Anti-sigma factor</fullName>
    </submittedName>
</protein>
<organism evidence="3">
    <name type="scientific">Caulobacter sp. 73W</name>
    <dbReference type="NCBI Taxonomy" id="3161137"/>
    <lineage>
        <taxon>Bacteria</taxon>
        <taxon>Pseudomonadati</taxon>
        <taxon>Pseudomonadota</taxon>
        <taxon>Alphaproteobacteria</taxon>
        <taxon>Caulobacterales</taxon>
        <taxon>Caulobacteraceae</taxon>
        <taxon>Caulobacter</taxon>
    </lineage>
</organism>
<dbReference type="GO" id="GO:0005886">
    <property type="term" value="C:plasma membrane"/>
    <property type="evidence" value="ECO:0007669"/>
    <property type="project" value="InterPro"/>
</dbReference>
<proteinExistence type="predicted"/>
<feature type="region of interest" description="Disordered" evidence="1">
    <location>
        <begin position="210"/>
        <end position="233"/>
    </location>
</feature>
<sequence>MSAPQQDEPDMTAAEYALGVLGADERVAARRRMESEPGFAAEVADWDRRLAPLVDEVAPAQPSRTVWLRIKAGLGAPATIWNNLNLWRAATGVSVAAAAACLVVLVTTPAPVAPPAPAVAEAKPTPMAVAALKPESGPPAFVVAYDEAGKRLIIAPAAVSPDGVHDHELWIMPADGKPVSMGVISAGQVLVIPTERFGLSQTGTLAVSAEPLGGSPTGQPTGPVVASGALTPL</sequence>
<dbReference type="EMBL" id="CP158375">
    <property type="protein sequence ID" value="XDO97496.1"/>
    <property type="molecule type" value="Genomic_DNA"/>
</dbReference>
<name>A0AB39KVP9_9CAUL</name>
<feature type="domain" description="Anti-sigma K factor RskA C-terminal" evidence="2">
    <location>
        <begin position="96"/>
        <end position="224"/>
    </location>
</feature>
<dbReference type="PANTHER" id="PTHR37461:SF1">
    <property type="entry name" value="ANTI-SIGMA-K FACTOR RSKA"/>
    <property type="match status" value="1"/>
</dbReference>
<dbReference type="Pfam" id="PF10099">
    <property type="entry name" value="RskA_C"/>
    <property type="match status" value="1"/>
</dbReference>
<evidence type="ECO:0000313" key="3">
    <source>
        <dbReference type="EMBL" id="XDO97496.1"/>
    </source>
</evidence>
<dbReference type="GO" id="GO:0016989">
    <property type="term" value="F:sigma factor antagonist activity"/>
    <property type="evidence" value="ECO:0007669"/>
    <property type="project" value="TreeGrafter"/>
</dbReference>
<dbReference type="AlphaFoldDB" id="A0AB39KVP9"/>
<reference evidence="3" key="1">
    <citation type="submission" date="2024-06" db="EMBL/GenBank/DDBJ databases">
        <title>Caulobacter inopinatus, sp. nov.</title>
        <authorList>
            <person name="Donachie S.P."/>
        </authorList>
    </citation>
    <scope>NUCLEOTIDE SEQUENCE</scope>
    <source>
        <strain evidence="3">73W</strain>
    </source>
</reference>
<gene>
    <name evidence="3" type="ORF">ABOZ73_03490</name>
</gene>
<evidence type="ECO:0000256" key="1">
    <source>
        <dbReference type="SAM" id="MobiDB-lite"/>
    </source>
</evidence>